<dbReference type="PANTHER" id="PTHR22911:SF137">
    <property type="entry name" value="SOLUTE CARRIER FAMILY 35 MEMBER G2-RELATED"/>
    <property type="match status" value="1"/>
</dbReference>
<keyword evidence="1" id="KW-0472">Membrane</keyword>
<gene>
    <name evidence="3" type="ORF">Q765_15260</name>
</gene>
<protein>
    <submittedName>
        <fullName evidence="3">Permease</fullName>
    </submittedName>
</protein>
<feature type="transmembrane region" description="Helical" evidence="1">
    <location>
        <begin position="191"/>
        <end position="209"/>
    </location>
</feature>
<dbReference type="AlphaFoldDB" id="A0A0A2M274"/>
<comment type="caution">
    <text evidence="3">The sequence shown here is derived from an EMBL/GenBank/DDBJ whole genome shotgun (WGS) entry which is preliminary data.</text>
</comment>
<organism evidence="3 4">
    <name type="scientific">Flavobacterium rivuli WB 3.3-2 = DSM 21788</name>
    <dbReference type="NCBI Taxonomy" id="1121895"/>
    <lineage>
        <taxon>Bacteria</taxon>
        <taxon>Pseudomonadati</taxon>
        <taxon>Bacteroidota</taxon>
        <taxon>Flavobacteriia</taxon>
        <taxon>Flavobacteriales</taxon>
        <taxon>Flavobacteriaceae</taxon>
        <taxon>Flavobacterium</taxon>
    </lineage>
</organism>
<evidence type="ECO:0000259" key="2">
    <source>
        <dbReference type="Pfam" id="PF00892"/>
    </source>
</evidence>
<dbReference type="STRING" id="1121895.GCA_000378485_02441"/>
<dbReference type="InterPro" id="IPR000620">
    <property type="entry name" value="EamA_dom"/>
</dbReference>
<dbReference type="Proteomes" id="UP000030152">
    <property type="component" value="Unassembled WGS sequence"/>
</dbReference>
<dbReference type="RefSeq" id="WP_020213608.1">
    <property type="nucleotide sequence ID" value="NZ_JRLX01000019.1"/>
</dbReference>
<evidence type="ECO:0000313" key="3">
    <source>
        <dbReference type="EMBL" id="KGO85568.1"/>
    </source>
</evidence>
<dbReference type="OrthoDB" id="3180815at2"/>
<feature type="domain" description="EamA" evidence="2">
    <location>
        <begin position="158"/>
        <end position="291"/>
    </location>
</feature>
<dbReference type="GO" id="GO:0016020">
    <property type="term" value="C:membrane"/>
    <property type="evidence" value="ECO:0007669"/>
    <property type="project" value="InterPro"/>
</dbReference>
<feature type="transmembrane region" description="Helical" evidence="1">
    <location>
        <begin position="215"/>
        <end position="236"/>
    </location>
</feature>
<dbReference type="Pfam" id="PF00892">
    <property type="entry name" value="EamA"/>
    <property type="match status" value="2"/>
</dbReference>
<feature type="transmembrane region" description="Helical" evidence="1">
    <location>
        <begin position="37"/>
        <end position="58"/>
    </location>
</feature>
<evidence type="ECO:0000313" key="4">
    <source>
        <dbReference type="Proteomes" id="UP000030152"/>
    </source>
</evidence>
<feature type="transmembrane region" description="Helical" evidence="1">
    <location>
        <begin position="274"/>
        <end position="292"/>
    </location>
</feature>
<sequence length="297" mass="31494">MTKNTILKGVVYVGCGAASYGMLATFVKLAYGQGYTTAEVTASQILLGLLGMFFIFSFQKKSSGAAMLKASGKDKRQLTLAGTSMGFTSVFYYIAVKYIPVSIAIVLLMQTVWIGVLLEWALSKVVPSVKKIIAIVIVLAGTLLATNLLSSDVVPDWRGLAWGLGAAVSFTTTMFAGNSIATHLTAPHRSLFMLVGGAVVVLSFTAFTWPGSFNFSIVTTWGIPLALFGTILPPLLLNAGFPKTGLGLGSIVSSIELPVSVTMAYFILSEAVNLWQWLGIVLILGAVVLLNVGNKHD</sequence>
<feature type="transmembrane region" description="Helical" evidence="1">
    <location>
        <begin position="101"/>
        <end position="120"/>
    </location>
</feature>
<accession>A0A0A2M274</accession>
<feature type="domain" description="EamA" evidence="2">
    <location>
        <begin position="8"/>
        <end position="145"/>
    </location>
</feature>
<feature type="transmembrane region" description="Helical" evidence="1">
    <location>
        <begin position="9"/>
        <end position="31"/>
    </location>
</feature>
<dbReference type="eggNOG" id="COG5006">
    <property type="taxonomic scope" value="Bacteria"/>
</dbReference>
<dbReference type="PANTHER" id="PTHR22911">
    <property type="entry name" value="ACYL-MALONYL CONDENSING ENZYME-RELATED"/>
    <property type="match status" value="1"/>
</dbReference>
<evidence type="ECO:0000256" key="1">
    <source>
        <dbReference type="SAM" id="Phobius"/>
    </source>
</evidence>
<keyword evidence="1" id="KW-1133">Transmembrane helix</keyword>
<feature type="transmembrane region" description="Helical" evidence="1">
    <location>
        <begin position="248"/>
        <end position="268"/>
    </location>
</feature>
<proteinExistence type="predicted"/>
<feature type="transmembrane region" description="Helical" evidence="1">
    <location>
        <begin position="161"/>
        <end position="184"/>
    </location>
</feature>
<dbReference type="EMBL" id="JRLX01000019">
    <property type="protein sequence ID" value="KGO85568.1"/>
    <property type="molecule type" value="Genomic_DNA"/>
</dbReference>
<dbReference type="SUPFAM" id="SSF103481">
    <property type="entry name" value="Multidrug resistance efflux transporter EmrE"/>
    <property type="match status" value="2"/>
</dbReference>
<dbReference type="InterPro" id="IPR037185">
    <property type="entry name" value="EmrE-like"/>
</dbReference>
<keyword evidence="4" id="KW-1185">Reference proteome</keyword>
<feature type="transmembrane region" description="Helical" evidence="1">
    <location>
        <begin position="132"/>
        <end position="149"/>
    </location>
</feature>
<feature type="transmembrane region" description="Helical" evidence="1">
    <location>
        <begin position="78"/>
        <end position="95"/>
    </location>
</feature>
<name>A0A0A2M274_9FLAO</name>
<reference evidence="3 4" key="1">
    <citation type="submission" date="2013-09" db="EMBL/GenBank/DDBJ databases">
        <authorList>
            <person name="Zeng Z."/>
            <person name="Chen C."/>
        </authorList>
    </citation>
    <scope>NUCLEOTIDE SEQUENCE [LARGE SCALE GENOMIC DNA]</scope>
    <source>
        <strain evidence="3 4">WB 3.3-2</strain>
    </source>
</reference>
<keyword evidence="1" id="KW-0812">Transmembrane</keyword>